<keyword evidence="3" id="KW-1185">Reference proteome</keyword>
<dbReference type="EMBL" id="JAFBDR010000033">
    <property type="protein sequence ID" value="MBM7573449.1"/>
    <property type="molecule type" value="Genomic_DNA"/>
</dbReference>
<reference evidence="2 3" key="1">
    <citation type="submission" date="2021-01" db="EMBL/GenBank/DDBJ databases">
        <title>Genomic Encyclopedia of Type Strains, Phase IV (KMG-IV): sequencing the most valuable type-strain genomes for metagenomic binning, comparative biology and taxonomic classification.</title>
        <authorList>
            <person name="Goeker M."/>
        </authorList>
    </citation>
    <scope>NUCLEOTIDE SEQUENCE [LARGE SCALE GENOMIC DNA]</scope>
    <source>
        <strain evidence="2 3">DSM 23711</strain>
    </source>
</reference>
<evidence type="ECO:0000313" key="2">
    <source>
        <dbReference type="EMBL" id="MBM7573449.1"/>
    </source>
</evidence>
<dbReference type="GO" id="GO:0047653">
    <property type="term" value="F:allantoin racemase activity"/>
    <property type="evidence" value="ECO:0007669"/>
    <property type="project" value="UniProtKB-EC"/>
</dbReference>
<dbReference type="EC" id="5.1.99.3" evidence="2"/>
<accession>A0ABS2N5Q0</accession>
<sequence>MKLKVIVPIISDIFDQDAVTEIKQFVHPSTSIDVCHLDYGPESIECEYDEALCVPNFLEKAREAELEGYDGIISNCFADPGVKAARELLNIPVVGPGEASMLNAALLAHSFSIISVLPNVVAMLENNAKELGLSEKLASIRSANLPVLEVSDKAKLKESLFREMKLAIEEDKAHALILGCTGMLEVAQDLQAELKHLGYDLPVISPLVAAAKMLESLIAMNVKQSKLTYMNPPMKIRA</sequence>
<dbReference type="Gene3D" id="3.40.50.12500">
    <property type="match status" value="1"/>
</dbReference>
<dbReference type="PANTHER" id="PTHR28047">
    <property type="entry name" value="PROTEIN DCG1"/>
    <property type="match status" value="1"/>
</dbReference>
<proteinExistence type="inferred from homology"/>
<comment type="caution">
    <text evidence="2">The sequence shown here is derived from an EMBL/GenBank/DDBJ whole genome shotgun (WGS) entry which is preliminary data.</text>
</comment>
<gene>
    <name evidence="2" type="ORF">JOC48_004013</name>
</gene>
<organism evidence="2 3">
    <name type="scientific">Aquibacillus albus</name>
    <dbReference type="NCBI Taxonomy" id="1168171"/>
    <lineage>
        <taxon>Bacteria</taxon>
        <taxon>Bacillati</taxon>
        <taxon>Bacillota</taxon>
        <taxon>Bacilli</taxon>
        <taxon>Bacillales</taxon>
        <taxon>Bacillaceae</taxon>
        <taxon>Aquibacillus</taxon>
    </lineage>
</organism>
<dbReference type="InterPro" id="IPR015942">
    <property type="entry name" value="Asp/Glu/hydantoin_racemase"/>
</dbReference>
<name>A0ABS2N5Q0_9BACI</name>
<dbReference type="InterPro" id="IPR053714">
    <property type="entry name" value="Iso_Racemase_Enz_sf"/>
</dbReference>
<dbReference type="PANTHER" id="PTHR28047:SF5">
    <property type="entry name" value="PROTEIN DCG1"/>
    <property type="match status" value="1"/>
</dbReference>
<comment type="similarity">
    <text evidence="1">Belongs to the HyuE racemase family.</text>
</comment>
<dbReference type="Pfam" id="PF01177">
    <property type="entry name" value="Asp_Glu_race"/>
    <property type="match status" value="1"/>
</dbReference>
<evidence type="ECO:0000313" key="3">
    <source>
        <dbReference type="Proteomes" id="UP001296943"/>
    </source>
</evidence>
<dbReference type="Proteomes" id="UP001296943">
    <property type="component" value="Unassembled WGS sequence"/>
</dbReference>
<dbReference type="InterPro" id="IPR052186">
    <property type="entry name" value="Hydantoin_racemase-like"/>
</dbReference>
<dbReference type="RefSeq" id="WP_204502094.1">
    <property type="nucleotide sequence ID" value="NZ_JAFBDR010000033.1"/>
</dbReference>
<keyword evidence="2" id="KW-0413">Isomerase</keyword>
<protein>
    <submittedName>
        <fullName evidence="2">Allantoin racemase</fullName>
        <ecNumber evidence="2">5.1.99.3</ecNumber>
    </submittedName>
</protein>
<evidence type="ECO:0000256" key="1">
    <source>
        <dbReference type="ARBA" id="ARBA00038414"/>
    </source>
</evidence>